<organism evidence="5 6">
    <name type="scientific">Diploscapter pachys</name>
    <dbReference type="NCBI Taxonomy" id="2018661"/>
    <lineage>
        <taxon>Eukaryota</taxon>
        <taxon>Metazoa</taxon>
        <taxon>Ecdysozoa</taxon>
        <taxon>Nematoda</taxon>
        <taxon>Chromadorea</taxon>
        <taxon>Rhabditida</taxon>
        <taxon>Rhabditina</taxon>
        <taxon>Rhabditomorpha</taxon>
        <taxon>Rhabditoidea</taxon>
        <taxon>Rhabditidae</taxon>
        <taxon>Diploscapter</taxon>
    </lineage>
</organism>
<reference evidence="5 6" key="1">
    <citation type="journal article" date="2017" name="Curr. Biol.">
        <title>Genome architecture and evolution of a unichromosomal asexual nematode.</title>
        <authorList>
            <person name="Fradin H."/>
            <person name="Zegar C."/>
            <person name="Gutwein M."/>
            <person name="Lucas J."/>
            <person name="Kovtun M."/>
            <person name="Corcoran D."/>
            <person name="Baugh L.R."/>
            <person name="Kiontke K."/>
            <person name="Gunsalus K."/>
            <person name="Fitch D.H."/>
            <person name="Piano F."/>
        </authorList>
    </citation>
    <scope>NUCLEOTIDE SEQUENCE [LARGE SCALE GENOMIC DNA]</scope>
    <source>
        <strain evidence="5">PF1309</strain>
    </source>
</reference>
<accession>A0A2A2K229</accession>
<dbReference type="NCBIfam" id="NF033788">
    <property type="entry name" value="HTH_metalloreg"/>
    <property type="match status" value="1"/>
</dbReference>
<dbReference type="GO" id="GO:0003677">
    <property type="term" value="F:DNA binding"/>
    <property type="evidence" value="ECO:0007669"/>
    <property type="project" value="UniProtKB-KW"/>
</dbReference>
<dbReference type="InterPro" id="IPR011991">
    <property type="entry name" value="ArsR-like_HTH"/>
</dbReference>
<dbReference type="CDD" id="cd00090">
    <property type="entry name" value="HTH_ARSR"/>
    <property type="match status" value="1"/>
</dbReference>
<dbReference type="Gene3D" id="1.10.10.10">
    <property type="entry name" value="Winged helix-like DNA-binding domain superfamily/Winged helix DNA-binding domain"/>
    <property type="match status" value="1"/>
</dbReference>
<dbReference type="SMART" id="SM00418">
    <property type="entry name" value="HTH_ARSR"/>
    <property type="match status" value="1"/>
</dbReference>
<comment type="caution">
    <text evidence="5">The sequence shown here is derived from an EMBL/GenBank/DDBJ whole genome shotgun (WGS) entry which is preliminary data.</text>
</comment>
<protein>
    <recommendedName>
        <fullName evidence="4">HTH arsR-type domain-containing protein</fullName>
    </recommendedName>
</protein>
<evidence type="ECO:0000313" key="5">
    <source>
        <dbReference type="EMBL" id="PAV68037.1"/>
    </source>
</evidence>
<gene>
    <name evidence="5" type="ORF">WR25_14126</name>
</gene>
<dbReference type="OrthoDB" id="10266048at2759"/>
<dbReference type="InterPro" id="IPR036390">
    <property type="entry name" value="WH_DNA-bd_sf"/>
</dbReference>
<dbReference type="GO" id="GO:0003700">
    <property type="term" value="F:DNA-binding transcription factor activity"/>
    <property type="evidence" value="ECO:0007669"/>
    <property type="project" value="InterPro"/>
</dbReference>
<evidence type="ECO:0000256" key="1">
    <source>
        <dbReference type="ARBA" id="ARBA00023015"/>
    </source>
</evidence>
<evidence type="ECO:0000259" key="4">
    <source>
        <dbReference type="PROSITE" id="PS50987"/>
    </source>
</evidence>
<proteinExistence type="predicted"/>
<feature type="domain" description="HTH arsR-type" evidence="4">
    <location>
        <begin position="40"/>
        <end position="134"/>
    </location>
</feature>
<keyword evidence="3" id="KW-0804">Transcription</keyword>
<evidence type="ECO:0000256" key="2">
    <source>
        <dbReference type="ARBA" id="ARBA00023125"/>
    </source>
</evidence>
<dbReference type="InterPro" id="IPR036388">
    <property type="entry name" value="WH-like_DNA-bd_sf"/>
</dbReference>
<dbReference type="Proteomes" id="UP000218231">
    <property type="component" value="Unassembled WGS sequence"/>
</dbReference>
<dbReference type="EMBL" id="LIAE01009836">
    <property type="protein sequence ID" value="PAV68037.1"/>
    <property type="molecule type" value="Genomic_DNA"/>
</dbReference>
<name>A0A2A2K229_9BILA</name>
<dbReference type="InterPro" id="IPR001845">
    <property type="entry name" value="HTH_ArsR_DNA-bd_dom"/>
</dbReference>
<dbReference type="PANTHER" id="PTHR43132">
    <property type="entry name" value="ARSENICAL RESISTANCE OPERON REPRESSOR ARSR-RELATED"/>
    <property type="match status" value="1"/>
</dbReference>
<evidence type="ECO:0000313" key="6">
    <source>
        <dbReference type="Proteomes" id="UP000218231"/>
    </source>
</evidence>
<evidence type="ECO:0000256" key="3">
    <source>
        <dbReference type="ARBA" id="ARBA00023163"/>
    </source>
</evidence>
<dbReference type="InterPro" id="IPR051011">
    <property type="entry name" value="Metal_resp_trans_reg"/>
</dbReference>
<keyword evidence="6" id="KW-1185">Reference proteome</keyword>
<keyword evidence="2" id="KW-0238">DNA-binding</keyword>
<dbReference type="AlphaFoldDB" id="A0A2A2K229"/>
<dbReference type="SUPFAM" id="SSF46785">
    <property type="entry name" value="Winged helix' DNA-binding domain"/>
    <property type="match status" value="1"/>
</dbReference>
<dbReference type="PANTHER" id="PTHR43132:SF6">
    <property type="entry name" value="HTH-TYPE TRANSCRIPTIONAL REPRESSOR CZRA"/>
    <property type="match status" value="1"/>
</dbReference>
<dbReference type="PROSITE" id="PS50987">
    <property type="entry name" value="HTH_ARSR_2"/>
    <property type="match status" value="1"/>
</dbReference>
<dbReference type="Pfam" id="PF01022">
    <property type="entry name" value="HTH_5"/>
    <property type="match status" value="1"/>
</dbReference>
<keyword evidence="1" id="KW-0805">Transcription regulation</keyword>
<sequence>MSSIVADRHDSSDAAPSVSDCVLHRTVGMLLDVALICGCMTADESTQLAELFRLLGEPNRLRLVAACLDGPRTVGDLTAEVGISQSLVSQHLRLLRAGRLLKQERSGRNVFYDLPDCHVRTMLTNMMDHVLEPEDHIHEE</sequence>
<dbReference type="PRINTS" id="PR00778">
    <property type="entry name" value="HTHARSR"/>
</dbReference>